<evidence type="ECO:0000313" key="3">
    <source>
        <dbReference type="Proteomes" id="UP000180098"/>
    </source>
</evidence>
<keyword evidence="1" id="KW-0812">Transmembrane</keyword>
<reference evidence="2 3" key="1">
    <citation type="submission" date="2016-10" db="EMBL/GenBank/DDBJ databases">
        <title>Draft genome sequences of four alkaliphilic bacteria belonging to the Anaerobacillus genus.</title>
        <authorList>
            <person name="Bassil N.M."/>
            <person name="Lloyd J.R."/>
        </authorList>
    </citation>
    <scope>NUCLEOTIDE SEQUENCE [LARGE SCALE GENOMIC DNA]</scope>
    <source>
        <strain evidence="2 3">DSM 15340</strain>
    </source>
</reference>
<name>A0A1S2LMH9_9BACI</name>
<organism evidence="2 3">
    <name type="scientific">Anaerobacillus arseniciselenatis</name>
    <dbReference type="NCBI Taxonomy" id="85682"/>
    <lineage>
        <taxon>Bacteria</taxon>
        <taxon>Bacillati</taxon>
        <taxon>Bacillota</taxon>
        <taxon>Bacilli</taxon>
        <taxon>Bacillales</taxon>
        <taxon>Bacillaceae</taxon>
        <taxon>Anaerobacillus</taxon>
    </lineage>
</organism>
<feature type="transmembrane region" description="Helical" evidence="1">
    <location>
        <begin position="6"/>
        <end position="23"/>
    </location>
</feature>
<keyword evidence="1" id="KW-0472">Membrane</keyword>
<sequence>MKKVIYLLSFIVIISIGYTFYFFNQYNIEDKRATIQSSLKEWSNRGSESIDPDVIEAVQLDDTSSYIVLFETQSNNIGYAHFIKGWNGNFKIEHSGHGTNIVKYQKIKTNKGMYGILVGKNPDLKIDHIKAKLYHEDFSFKANVNADEKFIRYQQLPPDIEKAFPAELTFYDKKSSVIELSELLN</sequence>
<dbReference type="AlphaFoldDB" id="A0A1S2LMH9"/>
<evidence type="ECO:0000256" key="1">
    <source>
        <dbReference type="SAM" id="Phobius"/>
    </source>
</evidence>
<dbReference type="EMBL" id="MLQQ01000014">
    <property type="protein sequence ID" value="OIJ13729.1"/>
    <property type="molecule type" value="Genomic_DNA"/>
</dbReference>
<protein>
    <submittedName>
        <fullName evidence="2">Uncharacterized protein</fullName>
    </submittedName>
</protein>
<comment type="caution">
    <text evidence="2">The sequence shown here is derived from an EMBL/GenBank/DDBJ whole genome shotgun (WGS) entry which is preliminary data.</text>
</comment>
<dbReference type="Proteomes" id="UP000180098">
    <property type="component" value="Unassembled WGS sequence"/>
</dbReference>
<dbReference type="RefSeq" id="WP_071313001.1">
    <property type="nucleotide sequence ID" value="NZ_MLQQ01000014.1"/>
</dbReference>
<keyword evidence="3" id="KW-1185">Reference proteome</keyword>
<evidence type="ECO:0000313" key="2">
    <source>
        <dbReference type="EMBL" id="OIJ13729.1"/>
    </source>
</evidence>
<dbReference type="OrthoDB" id="2878044at2"/>
<proteinExistence type="predicted"/>
<gene>
    <name evidence="2" type="ORF">BKP35_08910</name>
</gene>
<accession>A0A1S2LMH9</accession>
<keyword evidence="1" id="KW-1133">Transmembrane helix</keyword>